<feature type="transmembrane region" description="Helical" evidence="5">
    <location>
        <begin position="29"/>
        <end position="60"/>
    </location>
</feature>
<evidence type="ECO:0000256" key="5">
    <source>
        <dbReference type="SAM" id="Phobius"/>
    </source>
</evidence>
<dbReference type="InterPro" id="IPR003339">
    <property type="entry name" value="ABC/ECF_trnsptr_transmembrane"/>
</dbReference>
<keyword evidence="4 5" id="KW-0472">Membrane</keyword>
<dbReference type="EMBL" id="JAFIRA010000017">
    <property type="protein sequence ID" value="MCJ2542881.1"/>
    <property type="molecule type" value="Genomic_DNA"/>
</dbReference>
<evidence type="ECO:0000313" key="6">
    <source>
        <dbReference type="EMBL" id="MCJ2542881.1"/>
    </source>
</evidence>
<feature type="transmembrane region" description="Helical" evidence="5">
    <location>
        <begin position="72"/>
        <end position="89"/>
    </location>
</feature>
<name>A0ABT0CAR8_THEVL</name>
<evidence type="ECO:0000256" key="1">
    <source>
        <dbReference type="ARBA" id="ARBA00004141"/>
    </source>
</evidence>
<accession>A0ABT0CAR8</accession>
<proteinExistence type="predicted"/>
<dbReference type="Pfam" id="PF02361">
    <property type="entry name" value="CbiQ"/>
    <property type="match status" value="1"/>
</dbReference>
<comment type="caution">
    <text evidence="6">The sequence shown here is derived from an EMBL/GenBank/DDBJ whole genome shotgun (WGS) entry which is preliminary data.</text>
</comment>
<keyword evidence="3 5" id="KW-1133">Transmembrane helix</keyword>
<feature type="transmembrane region" description="Helical" evidence="5">
    <location>
        <begin position="299"/>
        <end position="316"/>
    </location>
</feature>
<evidence type="ECO:0000256" key="2">
    <source>
        <dbReference type="ARBA" id="ARBA00022692"/>
    </source>
</evidence>
<sequence length="318" mass="36197">MDILRNAPLGVYLEEPRTWLHRLDPRVKLFWLLSVLLSPILASNVWRLAVVVALLVLTAVARLPRRVWSRQLSFVLVLSLLTFGITSLAPDGLGVSPQPQRQDVQVVGYGLTGIPSSEPEEATRVWMAQTRRWPAPYRYRLVHFSLLGRTFQISRRSLSVALRLGTLMFTLLYATNLFLLTTASEEITEGIGRLLQPLKGWGLPIAEVILTLTLALRFLPLVMEEVQNLVRAVQTRDVRWGALSFRGGIQTLMALVERFFENLLLRAEQTATAMQARGLTGPDHPLRWHALQLRRLDRWMLALLPLFWLVRIVGFSRV</sequence>
<comment type="subcellular location">
    <subcellularLocation>
        <location evidence="1">Membrane</location>
        <topology evidence="1">Multi-pass membrane protein</topology>
    </subcellularLocation>
</comment>
<dbReference type="RefSeq" id="WP_244350164.1">
    <property type="nucleotide sequence ID" value="NZ_JAFIRA010000017.1"/>
</dbReference>
<evidence type="ECO:0000313" key="7">
    <source>
        <dbReference type="Proteomes" id="UP000830835"/>
    </source>
</evidence>
<dbReference type="PANTHER" id="PTHR33514">
    <property type="entry name" value="PROTEIN ABCI12, CHLOROPLASTIC"/>
    <property type="match status" value="1"/>
</dbReference>
<dbReference type="CDD" id="cd16914">
    <property type="entry name" value="EcfT"/>
    <property type="match status" value="1"/>
</dbReference>
<protein>
    <submittedName>
        <fullName evidence="6">Energy-coupling factor transporter transmembrane protein EcfT</fullName>
    </submittedName>
</protein>
<dbReference type="PANTHER" id="PTHR33514:SF13">
    <property type="entry name" value="PROTEIN ABCI12, CHLOROPLASTIC"/>
    <property type="match status" value="1"/>
</dbReference>
<keyword evidence="7" id="KW-1185">Reference proteome</keyword>
<keyword evidence="2 5" id="KW-0812">Transmembrane</keyword>
<feature type="transmembrane region" description="Helical" evidence="5">
    <location>
        <begin position="160"/>
        <end position="180"/>
    </location>
</feature>
<feature type="transmembrane region" description="Helical" evidence="5">
    <location>
        <begin position="201"/>
        <end position="219"/>
    </location>
</feature>
<reference evidence="6" key="1">
    <citation type="submission" date="2021-02" db="EMBL/GenBank/DDBJ databases">
        <title>The CRISPR/cas machinery reduction and long-range gene transfer in the hot spring cyanobacterium Synechococcus.</title>
        <authorList>
            <person name="Dvorak P."/>
            <person name="Jahodarova E."/>
            <person name="Hasler P."/>
            <person name="Poulickova A."/>
        </authorList>
    </citation>
    <scope>NUCLEOTIDE SEQUENCE</scope>
    <source>
        <strain evidence="6">Rupite</strain>
    </source>
</reference>
<evidence type="ECO:0000256" key="4">
    <source>
        <dbReference type="ARBA" id="ARBA00023136"/>
    </source>
</evidence>
<organism evidence="6 7">
    <name type="scientific">Thermostichus vulcanus str. 'Rupite'</name>
    <dbReference type="NCBI Taxonomy" id="2813851"/>
    <lineage>
        <taxon>Bacteria</taxon>
        <taxon>Bacillati</taxon>
        <taxon>Cyanobacteriota</taxon>
        <taxon>Cyanophyceae</taxon>
        <taxon>Thermostichales</taxon>
        <taxon>Thermostichaceae</taxon>
        <taxon>Thermostichus</taxon>
    </lineage>
</organism>
<evidence type="ECO:0000256" key="3">
    <source>
        <dbReference type="ARBA" id="ARBA00022989"/>
    </source>
</evidence>
<dbReference type="Proteomes" id="UP000830835">
    <property type="component" value="Unassembled WGS sequence"/>
</dbReference>
<gene>
    <name evidence="6" type="ORF">JX360_08185</name>
</gene>